<evidence type="ECO:0000313" key="4">
    <source>
        <dbReference type="Proteomes" id="UP000622604"/>
    </source>
</evidence>
<evidence type="ECO:0000313" key="3">
    <source>
        <dbReference type="EMBL" id="GGZ79155.1"/>
    </source>
</evidence>
<protein>
    <submittedName>
        <fullName evidence="3">Short-chain dehydrogenase</fullName>
    </submittedName>
</protein>
<dbReference type="InterPro" id="IPR036291">
    <property type="entry name" value="NAD(P)-bd_dom_sf"/>
</dbReference>
<dbReference type="EMBL" id="BMZC01000015">
    <property type="protein sequence ID" value="GGZ79155.1"/>
    <property type="molecule type" value="Genomic_DNA"/>
</dbReference>
<name>A0A8H9M5I1_9ALTE</name>
<comment type="similarity">
    <text evidence="2">Belongs to the short-chain dehydrogenases/reductases (SDR) family.</text>
</comment>
<evidence type="ECO:0000256" key="1">
    <source>
        <dbReference type="ARBA" id="ARBA00023002"/>
    </source>
</evidence>
<dbReference type="InterPro" id="IPR020904">
    <property type="entry name" value="Sc_DH/Rdtase_CS"/>
</dbReference>
<dbReference type="PRINTS" id="PR00081">
    <property type="entry name" value="GDHRDH"/>
</dbReference>
<comment type="caution">
    <text evidence="3">The sequence shown here is derived from an EMBL/GenBank/DDBJ whole genome shotgun (WGS) entry which is preliminary data.</text>
</comment>
<dbReference type="PRINTS" id="PR00080">
    <property type="entry name" value="SDRFAMILY"/>
</dbReference>
<dbReference type="RefSeq" id="WP_191867114.1">
    <property type="nucleotide sequence ID" value="NZ_BMZC01000015.1"/>
</dbReference>
<dbReference type="SUPFAM" id="SSF51735">
    <property type="entry name" value="NAD(P)-binding Rossmann-fold domains"/>
    <property type="match status" value="1"/>
</dbReference>
<reference evidence="3" key="1">
    <citation type="journal article" date="2014" name="Int. J. Syst. Evol. Microbiol.">
        <title>Complete genome sequence of Corynebacterium casei LMG S-19264T (=DSM 44701T), isolated from a smear-ripened cheese.</title>
        <authorList>
            <consortium name="US DOE Joint Genome Institute (JGI-PGF)"/>
            <person name="Walter F."/>
            <person name="Albersmeier A."/>
            <person name="Kalinowski J."/>
            <person name="Ruckert C."/>
        </authorList>
    </citation>
    <scope>NUCLEOTIDE SEQUENCE</scope>
    <source>
        <strain evidence="3">KCTC 32337</strain>
    </source>
</reference>
<dbReference type="PANTHER" id="PTHR43157">
    <property type="entry name" value="PHOSPHATIDYLINOSITOL-GLYCAN BIOSYNTHESIS CLASS F PROTEIN-RELATED"/>
    <property type="match status" value="1"/>
</dbReference>
<dbReference type="AlphaFoldDB" id="A0A8H9M5I1"/>
<organism evidence="3 4">
    <name type="scientific">Paraglaciecola chathamensis</name>
    <dbReference type="NCBI Taxonomy" id="368405"/>
    <lineage>
        <taxon>Bacteria</taxon>
        <taxon>Pseudomonadati</taxon>
        <taxon>Pseudomonadota</taxon>
        <taxon>Gammaproteobacteria</taxon>
        <taxon>Alteromonadales</taxon>
        <taxon>Alteromonadaceae</taxon>
        <taxon>Paraglaciecola</taxon>
    </lineage>
</organism>
<proteinExistence type="inferred from homology"/>
<dbReference type="GO" id="GO:0016491">
    <property type="term" value="F:oxidoreductase activity"/>
    <property type="evidence" value="ECO:0007669"/>
    <property type="project" value="UniProtKB-KW"/>
</dbReference>
<keyword evidence="1" id="KW-0560">Oxidoreductase</keyword>
<dbReference type="Pfam" id="PF00106">
    <property type="entry name" value="adh_short"/>
    <property type="match status" value="1"/>
</dbReference>
<reference evidence="3" key="2">
    <citation type="submission" date="2020-09" db="EMBL/GenBank/DDBJ databases">
        <authorList>
            <person name="Sun Q."/>
            <person name="Kim S."/>
        </authorList>
    </citation>
    <scope>NUCLEOTIDE SEQUENCE</scope>
    <source>
        <strain evidence="3">KCTC 32337</strain>
    </source>
</reference>
<sequence>MDDDLPKRCLITGATSGLGEFTALQLVSQGYSLVLIARDAKKLVVLKERILSKRVNLAQDIDIMLCDLSELEDVRRLASDVKRKYGSLDILINNVGAVFGQRIVGKDGYEKTITLNHYSWFLLTSLLLPILQNSRAARIINVASALHAFGKLRLDDIDYSKRKYSALKAYAASKLAMISLTYEYSRRLKGTNISINCLHPGIVKTNFAKDTETPVVVGFIERVLGLQVDVEEGAKTQLYLASSLEVEGVSGKYFVKCKESRSSKETRNRQLANSLWELTSNKIGWAGKLKTTIETFE</sequence>
<accession>A0A8H9M5I1</accession>
<dbReference type="InterPro" id="IPR002347">
    <property type="entry name" value="SDR_fam"/>
</dbReference>
<dbReference type="Gene3D" id="3.40.50.720">
    <property type="entry name" value="NAD(P)-binding Rossmann-like Domain"/>
    <property type="match status" value="1"/>
</dbReference>
<gene>
    <name evidence="3" type="ORF">GCM10011274_41550</name>
</gene>
<dbReference type="PROSITE" id="PS00061">
    <property type="entry name" value="ADH_SHORT"/>
    <property type="match status" value="1"/>
</dbReference>
<evidence type="ECO:0000256" key="2">
    <source>
        <dbReference type="RuleBase" id="RU000363"/>
    </source>
</evidence>
<dbReference type="PANTHER" id="PTHR43157:SF31">
    <property type="entry name" value="PHOSPHATIDYLINOSITOL-GLYCAN BIOSYNTHESIS CLASS F PROTEIN"/>
    <property type="match status" value="1"/>
</dbReference>
<dbReference type="Proteomes" id="UP000622604">
    <property type="component" value="Unassembled WGS sequence"/>
</dbReference>